<dbReference type="GO" id="GO:0016787">
    <property type="term" value="F:hydrolase activity"/>
    <property type="evidence" value="ECO:0007669"/>
    <property type="project" value="UniProtKB-KW"/>
</dbReference>
<dbReference type="Pfam" id="PF00022">
    <property type="entry name" value="Actin"/>
    <property type="match status" value="1"/>
</dbReference>
<keyword evidence="7" id="KW-0206">Cytoskeleton</keyword>
<dbReference type="Gene3D" id="3.90.640.10">
    <property type="entry name" value="Actin, Chain A, domain 4"/>
    <property type="match status" value="1"/>
</dbReference>
<dbReference type="InterPro" id="IPR004000">
    <property type="entry name" value="Actin"/>
</dbReference>
<dbReference type="Proteomes" id="UP001162131">
    <property type="component" value="Unassembled WGS sequence"/>
</dbReference>
<dbReference type="InterPro" id="IPR004001">
    <property type="entry name" value="Actin_CS"/>
</dbReference>
<protein>
    <recommendedName>
        <fullName evidence="12">Actin</fullName>
    </recommendedName>
</protein>
<sequence length="374" mass="41709">MEGEDVHGLVIDNGSGICKAGFAGDDMPRSIFPSVVGRTRMPGMQIGIDQKDSYAGEEARQKCDILSLKSPIKRGIITDWDDMEKIWHHTFYNELRVAPDLHPLLMTEIALNPQNVREKITQIIFEVFSIPAFYLASQPALSLYSSGKITGLVVDSGDSITSAVPIYEGYVLPYAIKTVNFGGKDLTEFFINLLRKKGYNLNTSAEKEFARDIKERICYASANYSEELKVFESTPGISYKMPDGSSLSISSERITCPESVFNPSLMNIDKNGIHLIAHKAILKSDEEIRDEMYQNIMICGGNTLFSGLPNRFTQEISNLLGNPEKIKVFAPPERLTSAWIGGSILASLSTFNLMWITKSEYEESGSQIIHKKCY</sequence>
<dbReference type="AlphaFoldDB" id="A0AAU9JFB2"/>
<gene>
    <name evidence="10" type="ORF">BSTOLATCC_MIC32964</name>
</gene>
<dbReference type="GO" id="GO:0005524">
    <property type="term" value="F:ATP binding"/>
    <property type="evidence" value="ECO:0007669"/>
    <property type="project" value="UniProtKB-KW"/>
</dbReference>
<evidence type="ECO:0000313" key="10">
    <source>
        <dbReference type="EMBL" id="CAG9323059.1"/>
    </source>
</evidence>
<dbReference type="InterPro" id="IPR043129">
    <property type="entry name" value="ATPase_NBD"/>
</dbReference>
<keyword evidence="4" id="KW-0547">Nucleotide-binding</keyword>
<comment type="similarity">
    <text evidence="2 9">Belongs to the actin family.</text>
</comment>
<evidence type="ECO:0008006" key="12">
    <source>
        <dbReference type="Google" id="ProtNLM"/>
    </source>
</evidence>
<dbReference type="GO" id="GO:0005856">
    <property type="term" value="C:cytoskeleton"/>
    <property type="evidence" value="ECO:0007669"/>
    <property type="project" value="UniProtKB-SubCell"/>
</dbReference>
<dbReference type="EMBL" id="CAJZBQ010000033">
    <property type="protein sequence ID" value="CAG9323059.1"/>
    <property type="molecule type" value="Genomic_DNA"/>
</dbReference>
<dbReference type="PROSITE" id="PS00432">
    <property type="entry name" value="ACTINS_2"/>
    <property type="match status" value="1"/>
</dbReference>
<reference evidence="10" key="1">
    <citation type="submission" date="2021-09" db="EMBL/GenBank/DDBJ databases">
        <authorList>
            <consortium name="AG Swart"/>
            <person name="Singh M."/>
            <person name="Singh A."/>
            <person name="Seah K."/>
            <person name="Emmerich C."/>
        </authorList>
    </citation>
    <scope>NUCLEOTIDE SEQUENCE</scope>
    <source>
        <strain evidence="10">ATCC30299</strain>
    </source>
</reference>
<evidence type="ECO:0000256" key="2">
    <source>
        <dbReference type="ARBA" id="ARBA00006752"/>
    </source>
</evidence>
<accession>A0AAU9JFB2</accession>
<keyword evidence="11" id="KW-1185">Reference proteome</keyword>
<dbReference type="PANTHER" id="PTHR11937">
    <property type="entry name" value="ACTIN"/>
    <property type="match status" value="1"/>
</dbReference>
<keyword evidence="3" id="KW-0963">Cytoplasm</keyword>
<dbReference type="SMART" id="SM00268">
    <property type="entry name" value="ACTIN"/>
    <property type="match status" value="1"/>
</dbReference>
<evidence type="ECO:0000256" key="8">
    <source>
        <dbReference type="ARBA" id="ARBA00049360"/>
    </source>
</evidence>
<evidence type="ECO:0000256" key="3">
    <source>
        <dbReference type="ARBA" id="ARBA00022490"/>
    </source>
</evidence>
<organism evidence="10 11">
    <name type="scientific">Blepharisma stoltei</name>
    <dbReference type="NCBI Taxonomy" id="1481888"/>
    <lineage>
        <taxon>Eukaryota</taxon>
        <taxon>Sar</taxon>
        <taxon>Alveolata</taxon>
        <taxon>Ciliophora</taxon>
        <taxon>Postciliodesmatophora</taxon>
        <taxon>Heterotrichea</taxon>
        <taxon>Heterotrichida</taxon>
        <taxon>Blepharismidae</taxon>
        <taxon>Blepharisma</taxon>
    </lineage>
</organism>
<dbReference type="PRINTS" id="PR00190">
    <property type="entry name" value="ACTIN"/>
</dbReference>
<keyword evidence="6" id="KW-0067">ATP-binding</keyword>
<dbReference type="FunFam" id="3.90.640.10:FF:000007">
    <property type="entry name" value="Actin like 7B"/>
    <property type="match status" value="1"/>
</dbReference>
<comment type="caution">
    <text evidence="10">The sequence shown here is derived from an EMBL/GenBank/DDBJ whole genome shotgun (WGS) entry which is preliminary data.</text>
</comment>
<name>A0AAU9JFB2_9CILI</name>
<dbReference type="SUPFAM" id="SSF53067">
    <property type="entry name" value="Actin-like ATPase domain"/>
    <property type="match status" value="2"/>
</dbReference>
<dbReference type="FunFam" id="3.30.420.40:FF:000148">
    <property type="entry name" value="Actin, alpha skeletal muscle"/>
    <property type="match status" value="1"/>
</dbReference>
<comment type="subcellular location">
    <subcellularLocation>
        <location evidence="1">Cytoplasm</location>
        <location evidence="1">Cytoskeleton</location>
    </subcellularLocation>
</comment>
<comment type="catalytic activity">
    <reaction evidence="8">
        <text>ATP + H2O = ADP + phosphate + H(+)</text>
        <dbReference type="Rhea" id="RHEA:13065"/>
        <dbReference type="ChEBI" id="CHEBI:15377"/>
        <dbReference type="ChEBI" id="CHEBI:15378"/>
        <dbReference type="ChEBI" id="CHEBI:30616"/>
        <dbReference type="ChEBI" id="CHEBI:43474"/>
        <dbReference type="ChEBI" id="CHEBI:456216"/>
    </reaction>
</comment>
<proteinExistence type="inferred from homology"/>
<evidence type="ECO:0000256" key="5">
    <source>
        <dbReference type="ARBA" id="ARBA00022801"/>
    </source>
</evidence>
<keyword evidence="5" id="KW-0378">Hydrolase</keyword>
<evidence type="ECO:0000256" key="1">
    <source>
        <dbReference type="ARBA" id="ARBA00004245"/>
    </source>
</evidence>
<evidence type="ECO:0000256" key="9">
    <source>
        <dbReference type="RuleBase" id="RU000487"/>
    </source>
</evidence>
<evidence type="ECO:0000256" key="7">
    <source>
        <dbReference type="ARBA" id="ARBA00023212"/>
    </source>
</evidence>
<evidence type="ECO:0000256" key="6">
    <source>
        <dbReference type="ARBA" id="ARBA00022840"/>
    </source>
</evidence>
<evidence type="ECO:0000313" key="11">
    <source>
        <dbReference type="Proteomes" id="UP001162131"/>
    </source>
</evidence>
<dbReference type="FunFam" id="3.30.420.40:FF:000058">
    <property type="entry name" value="Putative actin-related protein 5"/>
    <property type="match status" value="1"/>
</dbReference>
<dbReference type="Gene3D" id="3.30.420.40">
    <property type="match status" value="2"/>
</dbReference>
<evidence type="ECO:0000256" key="4">
    <source>
        <dbReference type="ARBA" id="ARBA00022741"/>
    </source>
</evidence>